<dbReference type="InterPro" id="IPR003339">
    <property type="entry name" value="ABC/ECF_trnsptr_transmembrane"/>
</dbReference>
<sequence length="251" mass="27889">MNQKNKMVSLYPLTKFYLSVVLVIISVAMPGILSKVICFVLINILAGVSGVWLVFIRRVRNSVGVLFIILLIIQTLFYPSGRVMFSFWIFDAKWEGLLFALKLGFTLMCVGGSLIWFFAVTKEKDFVMALEKQGMSPKASYVVLSTLQMVPVLKKKSQTIMNAQKARGVETEGNIIVRAKVFIPTIIPLVLSSIAGTEERALTLEARGFSSKIKPTHLEDIEKTPADTTAIVLITILFIAAIAGRIMLWVI</sequence>
<dbReference type="STRING" id="411468.CLOSCI_01020"/>
<evidence type="ECO:0000256" key="3">
    <source>
        <dbReference type="ARBA" id="ARBA00022692"/>
    </source>
</evidence>
<evidence type="ECO:0000256" key="2">
    <source>
        <dbReference type="ARBA" id="ARBA00022475"/>
    </source>
</evidence>
<dbReference type="AlphaFoldDB" id="B0NBR9"/>
<evidence type="ECO:0000313" key="6">
    <source>
        <dbReference type="EMBL" id="QBF73574.1"/>
    </source>
</evidence>
<dbReference type="Proteomes" id="UP000289664">
    <property type="component" value="Chromosome"/>
</dbReference>
<name>B0NBR9_CLOS5</name>
<protein>
    <submittedName>
        <fullName evidence="6">HMP/thiamine permease protein YkoC</fullName>
    </submittedName>
</protein>
<organism evidence="6 7">
    <name type="scientific">Clostridium scindens (strain ATCC 35704 / DSM 5676 / VPI 13733 / 19)</name>
    <dbReference type="NCBI Taxonomy" id="411468"/>
    <lineage>
        <taxon>Bacteria</taxon>
        <taxon>Bacillati</taxon>
        <taxon>Bacillota</taxon>
        <taxon>Clostridia</taxon>
        <taxon>Lachnospirales</taxon>
        <taxon>Lachnospiraceae</taxon>
    </lineage>
</organism>
<evidence type="ECO:0000256" key="1">
    <source>
        <dbReference type="ARBA" id="ARBA00004141"/>
    </source>
</evidence>
<keyword evidence="3" id="KW-0812">Transmembrane</keyword>
<dbReference type="eggNOG" id="COG0619">
    <property type="taxonomic scope" value="Bacteria"/>
</dbReference>
<keyword evidence="5" id="KW-0472">Membrane</keyword>
<dbReference type="PANTHER" id="PTHR34857:SF2">
    <property type="entry name" value="SLL0384 PROTEIN"/>
    <property type="match status" value="1"/>
</dbReference>
<evidence type="ECO:0000256" key="5">
    <source>
        <dbReference type="ARBA" id="ARBA00023136"/>
    </source>
</evidence>
<dbReference type="InterPro" id="IPR051611">
    <property type="entry name" value="ECF_transporter_component"/>
</dbReference>
<dbReference type="Pfam" id="PF02361">
    <property type="entry name" value="CbiQ"/>
    <property type="match status" value="1"/>
</dbReference>
<reference evidence="6 7" key="1">
    <citation type="journal article" date="2019" name="Appl. Environ. Microbiol.">
        <title>Clostridium scindens ATCC 35704: integration of nutritional requirements, the complete genome sequence, and global transcriptional responses to bile acids.</title>
        <authorList>
            <person name="Devendran S."/>
            <person name="Shrestha R."/>
            <person name="Alves J.M.P."/>
            <person name="Wolf P.G."/>
            <person name="Ly L."/>
            <person name="Hernandez A.G."/>
            <person name="Mendez-Garcia C."/>
            <person name="Inboden A."/>
            <person name="Wiley J."/>
            <person name="Paul O."/>
            <person name="Allen A."/>
            <person name="Springer E."/>
            <person name="Wright C.L."/>
            <person name="Fields C.J."/>
            <person name="Daniel S.L."/>
            <person name="Ridlon J.M."/>
        </authorList>
    </citation>
    <scope>NUCLEOTIDE SEQUENCE [LARGE SCALE GENOMIC DNA]</scope>
    <source>
        <strain evidence="6 7">ATCC 35704</strain>
    </source>
</reference>
<evidence type="ECO:0000256" key="4">
    <source>
        <dbReference type="ARBA" id="ARBA00022989"/>
    </source>
</evidence>
<dbReference type="CDD" id="cd16914">
    <property type="entry name" value="EcfT"/>
    <property type="match status" value="1"/>
</dbReference>
<dbReference type="HOGENOM" id="CLU_056469_2_3_9"/>
<dbReference type="OrthoDB" id="166227at2"/>
<dbReference type="GeneID" id="62695172"/>
<dbReference type="GO" id="GO:0005886">
    <property type="term" value="C:plasma membrane"/>
    <property type="evidence" value="ECO:0007669"/>
    <property type="project" value="UniProtKB-ARBA"/>
</dbReference>
<keyword evidence="4" id="KW-1133">Transmembrane helix</keyword>
<keyword evidence="2" id="KW-1003">Cell membrane</keyword>
<proteinExistence type="predicted"/>
<accession>B0NBR9</accession>
<dbReference type="RefSeq" id="WP_004606568.1">
    <property type="nucleotide sequence ID" value="NZ_CP036170.1"/>
</dbReference>
<evidence type="ECO:0000313" key="7">
    <source>
        <dbReference type="Proteomes" id="UP000289664"/>
    </source>
</evidence>
<dbReference type="EMBL" id="CP036170">
    <property type="protein sequence ID" value="QBF73574.1"/>
    <property type="molecule type" value="Genomic_DNA"/>
</dbReference>
<dbReference type="PANTHER" id="PTHR34857">
    <property type="entry name" value="SLL0384 PROTEIN"/>
    <property type="match status" value="1"/>
</dbReference>
<dbReference type="KEGG" id="csci:HDCHBGLK_00948"/>
<keyword evidence="7" id="KW-1185">Reference proteome</keyword>
<comment type="subcellular location">
    <subcellularLocation>
        <location evidence="1">Membrane</location>
        <topology evidence="1">Multi-pass membrane protein</topology>
    </subcellularLocation>
</comment>
<gene>
    <name evidence="6" type="primary">ykoC</name>
    <name evidence="6" type="ORF">HDCHBGLK_00948</name>
</gene>